<evidence type="ECO:0000259" key="5">
    <source>
        <dbReference type="PROSITE" id="PS50893"/>
    </source>
</evidence>
<dbReference type="InterPro" id="IPR050153">
    <property type="entry name" value="Metal_Ion_Import_ABC"/>
</dbReference>
<dbReference type="InterPro" id="IPR027417">
    <property type="entry name" value="P-loop_NTPase"/>
</dbReference>
<comment type="similarity">
    <text evidence="1">Belongs to the ABC transporter superfamily.</text>
</comment>
<evidence type="ECO:0000256" key="3">
    <source>
        <dbReference type="ARBA" id="ARBA00022741"/>
    </source>
</evidence>
<accession>U7VBT3</accession>
<dbReference type="InterPro" id="IPR017871">
    <property type="entry name" value="ABC_transporter-like_CS"/>
</dbReference>
<dbReference type="GO" id="GO:0005524">
    <property type="term" value="F:ATP binding"/>
    <property type="evidence" value="ECO:0007669"/>
    <property type="project" value="UniProtKB-KW"/>
</dbReference>
<keyword evidence="4" id="KW-0067">ATP-binding</keyword>
<dbReference type="Pfam" id="PF00005">
    <property type="entry name" value="ABC_tran"/>
    <property type="match status" value="1"/>
</dbReference>
<name>U7VBT3_9FUSO</name>
<dbReference type="eggNOG" id="COG3839">
    <property type="taxonomic scope" value="Bacteria"/>
</dbReference>
<dbReference type="RefSeq" id="WP_023050500.1">
    <property type="nucleotide sequence ID" value="NZ_CP173062.2"/>
</dbReference>
<protein>
    <recommendedName>
        <fullName evidence="5">ABC transporter domain-containing protein</fullName>
    </recommendedName>
</protein>
<sequence length="201" mass="23224">MIEIKNLKKYYEDRLILEITNLNFSKGKIYSILGRNGAGKSTLLKILGGILSYDEGNLRYDRDNVILSTQEPLFFKGNVIYNLTEPFKLRNLKVELDKVTIFLKEFQIEKLKESSVDNLSGGEKAKIQFIRTILYNKKILLLDEPTASMDKKSTYVVERILSELRDMGCLIIIVTHDYEQAVRISNYIYEVDEGKIIQRGT</sequence>
<proteinExistence type="inferred from homology"/>
<dbReference type="GO" id="GO:0016887">
    <property type="term" value="F:ATP hydrolysis activity"/>
    <property type="evidence" value="ECO:0007669"/>
    <property type="project" value="InterPro"/>
</dbReference>
<dbReference type="EMBL" id="AXZF01000034">
    <property type="protein sequence ID" value="ERT69147.1"/>
    <property type="molecule type" value="Genomic_DNA"/>
</dbReference>
<keyword evidence="7" id="KW-1185">Reference proteome</keyword>
<comment type="caution">
    <text evidence="6">The sequence shown here is derived from an EMBL/GenBank/DDBJ whole genome shotgun (WGS) entry which is preliminary data.</text>
</comment>
<dbReference type="PROSITE" id="PS00211">
    <property type="entry name" value="ABC_TRANSPORTER_1"/>
    <property type="match status" value="1"/>
</dbReference>
<evidence type="ECO:0000313" key="6">
    <source>
        <dbReference type="EMBL" id="ERT69147.1"/>
    </source>
</evidence>
<keyword evidence="3" id="KW-0547">Nucleotide-binding</keyword>
<evidence type="ECO:0000256" key="2">
    <source>
        <dbReference type="ARBA" id="ARBA00022448"/>
    </source>
</evidence>
<dbReference type="Gene3D" id="3.40.50.300">
    <property type="entry name" value="P-loop containing nucleotide triphosphate hydrolases"/>
    <property type="match status" value="1"/>
</dbReference>
<evidence type="ECO:0000313" key="7">
    <source>
        <dbReference type="Proteomes" id="UP000017081"/>
    </source>
</evidence>
<organism evidence="6 7">
    <name type="scientific">Cetobacterium somerae ATCC BAA-474</name>
    <dbReference type="NCBI Taxonomy" id="1319815"/>
    <lineage>
        <taxon>Bacteria</taxon>
        <taxon>Fusobacteriati</taxon>
        <taxon>Fusobacteriota</taxon>
        <taxon>Fusobacteriia</taxon>
        <taxon>Fusobacteriales</taxon>
        <taxon>Fusobacteriaceae</taxon>
        <taxon>Cetobacterium</taxon>
    </lineage>
</organism>
<dbReference type="PROSITE" id="PS50893">
    <property type="entry name" value="ABC_TRANSPORTER_2"/>
    <property type="match status" value="1"/>
</dbReference>
<gene>
    <name evidence="6" type="ORF">HMPREF0202_00955</name>
</gene>
<dbReference type="Proteomes" id="UP000017081">
    <property type="component" value="Unassembled WGS sequence"/>
</dbReference>
<dbReference type="PANTHER" id="PTHR42734">
    <property type="entry name" value="METAL TRANSPORT SYSTEM ATP-BINDING PROTEIN TM_0124-RELATED"/>
    <property type="match status" value="1"/>
</dbReference>
<dbReference type="AlphaFoldDB" id="U7VBT3"/>
<dbReference type="STRING" id="1319815.HMPREF0202_00955"/>
<evidence type="ECO:0000256" key="1">
    <source>
        <dbReference type="ARBA" id="ARBA00005417"/>
    </source>
</evidence>
<dbReference type="HOGENOM" id="CLU_000604_1_2_0"/>
<dbReference type="PANTHER" id="PTHR42734:SF17">
    <property type="entry name" value="METAL TRANSPORT SYSTEM ATP-BINDING PROTEIN TM_0124-RELATED"/>
    <property type="match status" value="1"/>
</dbReference>
<evidence type="ECO:0000256" key="4">
    <source>
        <dbReference type="ARBA" id="ARBA00022840"/>
    </source>
</evidence>
<reference evidence="6 7" key="1">
    <citation type="submission" date="2013-08" db="EMBL/GenBank/DDBJ databases">
        <authorList>
            <person name="Weinstock G."/>
            <person name="Sodergren E."/>
            <person name="Wylie T."/>
            <person name="Fulton L."/>
            <person name="Fulton R."/>
            <person name="Fronick C."/>
            <person name="O'Laughlin M."/>
            <person name="Godfrey J."/>
            <person name="Miner T."/>
            <person name="Herter B."/>
            <person name="Appelbaum E."/>
            <person name="Cordes M."/>
            <person name="Lek S."/>
            <person name="Wollam A."/>
            <person name="Pepin K.H."/>
            <person name="Palsikar V.B."/>
            <person name="Mitreva M."/>
            <person name="Wilson R.K."/>
        </authorList>
    </citation>
    <scope>NUCLEOTIDE SEQUENCE [LARGE SCALE GENOMIC DNA]</scope>
    <source>
        <strain evidence="6 7">ATCC BAA-474</strain>
    </source>
</reference>
<dbReference type="SMART" id="SM00382">
    <property type="entry name" value="AAA"/>
    <property type="match status" value="1"/>
</dbReference>
<keyword evidence="2" id="KW-0813">Transport</keyword>
<dbReference type="InterPro" id="IPR003439">
    <property type="entry name" value="ABC_transporter-like_ATP-bd"/>
</dbReference>
<feature type="domain" description="ABC transporter" evidence="5">
    <location>
        <begin position="2"/>
        <end position="201"/>
    </location>
</feature>
<dbReference type="InterPro" id="IPR003593">
    <property type="entry name" value="AAA+_ATPase"/>
</dbReference>
<dbReference type="SUPFAM" id="SSF52540">
    <property type="entry name" value="P-loop containing nucleoside triphosphate hydrolases"/>
    <property type="match status" value="1"/>
</dbReference>